<organism evidence="2 3">
    <name type="scientific">Sulfurimonas marina</name>
    <dbReference type="NCBI Taxonomy" id="2590551"/>
    <lineage>
        <taxon>Bacteria</taxon>
        <taxon>Pseudomonadati</taxon>
        <taxon>Campylobacterota</taxon>
        <taxon>Epsilonproteobacteria</taxon>
        <taxon>Campylobacterales</taxon>
        <taxon>Sulfurimonadaceae</taxon>
        <taxon>Sulfurimonas</taxon>
    </lineage>
</organism>
<keyword evidence="1" id="KW-0175">Coiled coil</keyword>
<reference evidence="2 3" key="1">
    <citation type="submission" date="2019-06" db="EMBL/GenBank/DDBJ databases">
        <title>Sulfurimonas gotlandica sp. nov., a chemoautotrophic and psychrotolerant epsilonproteobacterium isolated from a pelagic redoxcline, and an emended description of the genus Sulfurimonas.</title>
        <authorList>
            <person name="Wang S."/>
            <person name="Jiang L."/>
            <person name="Shao Z."/>
        </authorList>
    </citation>
    <scope>NUCLEOTIDE SEQUENCE [LARGE SCALE GENOMIC DNA]</scope>
    <source>
        <strain evidence="2 3">B2</strain>
    </source>
</reference>
<dbReference type="EMBL" id="CP041165">
    <property type="protein sequence ID" value="QOP42236.1"/>
    <property type="molecule type" value="Genomic_DNA"/>
</dbReference>
<feature type="coiled-coil region" evidence="1">
    <location>
        <begin position="32"/>
        <end position="73"/>
    </location>
</feature>
<dbReference type="InterPro" id="IPR046708">
    <property type="entry name" value="DUF6781"/>
</dbReference>
<name>A0A7M1AY30_9BACT</name>
<accession>A0A7M1AY30</accession>
<dbReference type="AlphaFoldDB" id="A0A7M1AY30"/>
<protein>
    <submittedName>
        <fullName evidence="2">Uncharacterized protein</fullName>
    </submittedName>
</protein>
<evidence type="ECO:0000256" key="1">
    <source>
        <dbReference type="SAM" id="Coils"/>
    </source>
</evidence>
<dbReference type="Proteomes" id="UP000593910">
    <property type="component" value="Chromosome"/>
</dbReference>
<keyword evidence="3" id="KW-1185">Reference proteome</keyword>
<dbReference type="Pfam" id="PF20572">
    <property type="entry name" value="DUF6781"/>
    <property type="match status" value="1"/>
</dbReference>
<evidence type="ECO:0000313" key="3">
    <source>
        <dbReference type="Proteomes" id="UP000593910"/>
    </source>
</evidence>
<sequence>MENSKLQKDVDSFFGGLDLESVDTQKIETLTTQIINNQISDIENELETLLKKKEELERSIEKKSEEIQEKKYEVFNAIEEKLQNSPSAFTKLHQVKLQSIDLYEILSEIVESAIITALEKERDSDFKEYLIETIKEITFESIKEGSLNTIRIRKILSTILAIAIDVAEAEPNKAQEILSATTKGMRSGLIKSIHRFKKRLAYMPMEAKHILIEDYDTIMEDLNQTDTIFSQVVINQASQSSSVVHKILLDINKEMKYDLEELLTVSKETAEVMKNKFANFAKLAVKKADSAIHSQKAQEAKRMGKQAFETAKFALGSAIKTAKDAIDKKKS</sequence>
<dbReference type="KEGG" id="smax:FJR03_11005"/>
<proteinExistence type="predicted"/>
<evidence type="ECO:0000313" key="2">
    <source>
        <dbReference type="EMBL" id="QOP42236.1"/>
    </source>
</evidence>
<dbReference type="RefSeq" id="WP_193113557.1">
    <property type="nucleotide sequence ID" value="NZ_CP041165.1"/>
</dbReference>
<gene>
    <name evidence="2" type="ORF">FJR03_11005</name>
</gene>